<feature type="transmembrane region" description="Helical" evidence="5">
    <location>
        <begin position="7"/>
        <end position="26"/>
    </location>
</feature>
<evidence type="ECO:0000256" key="2">
    <source>
        <dbReference type="ARBA" id="ARBA00022692"/>
    </source>
</evidence>
<organism evidence="6">
    <name type="scientific">Musa acuminata subsp. malaccensis</name>
    <name type="common">Wild banana</name>
    <name type="synonym">Musa malaccensis</name>
    <dbReference type="NCBI Taxonomy" id="214687"/>
    <lineage>
        <taxon>Eukaryota</taxon>
        <taxon>Viridiplantae</taxon>
        <taxon>Streptophyta</taxon>
        <taxon>Embryophyta</taxon>
        <taxon>Tracheophyta</taxon>
        <taxon>Spermatophyta</taxon>
        <taxon>Magnoliopsida</taxon>
        <taxon>Liliopsida</taxon>
        <taxon>Zingiberales</taxon>
        <taxon>Musaceae</taxon>
        <taxon>Musa</taxon>
    </lineage>
</organism>
<dbReference type="GO" id="GO:0005789">
    <property type="term" value="C:endoplasmic reticulum membrane"/>
    <property type="evidence" value="ECO:0007669"/>
    <property type="project" value="InterPro"/>
</dbReference>
<dbReference type="InterPro" id="IPR007203">
    <property type="entry name" value="ORMDL"/>
</dbReference>
<dbReference type="EMBL" id="HG996469">
    <property type="protein sequence ID" value="CAG1843186.1"/>
    <property type="molecule type" value="Genomic_DNA"/>
</dbReference>
<name>A0A8D7A8D3_MUSAM</name>
<dbReference type="Pfam" id="PF04061">
    <property type="entry name" value="ORMDL"/>
    <property type="match status" value="1"/>
</dbReference>
<protein>
    <submittedName>
        <fullName evidence="6">(wild Malaysian banana) hypothetical protein</fullName>
    </submittedName>
</protein>
<accession>A0A8D7A8D3</accession>
<reference evidence="6" key="1">
    <citation type="submission" date="2021-03" db="EMBL/GenBank/DDBJ databases">
        <authorList>
            <consortium name="Genoscope - CEA"/>
            <person name="William W."/>
        </authorList>
    </citation>
    <scope>NUCLEOTIDE SEQUENCE</scope>
    <source>
        <strain evidence="6">Doubled-haploid Pahang</strain>
    </source>
</reference>
<gene>
    <name evidence="6" type="ORF">GSMUA_129810.1</name>
</gene>
<dbReference type="PANTHER" id="PTHR12665">
    <property type="entry name" value="ORMDL PROTEINS"/>
    <property type="match status" value="1"/>
</dbReference>
<evidence type="ECO:0000256" key="3">
    <source>
        <dbReference type="ARBA" id="ARBA00022989"/>
    </source>
</evidence>
<keyword evidence="4 5" id="KW-0472">Membrane</keyword>
<evidence type="ECO:0000256" key="4">
    <source>
        <dbReference type="ARBA" id="ARBA00023136"/>
    </source>
</evidence>
<sequence length="64" mass="7027">MANNLHVIGSSLTVVPVVLSFIASHMSDYRHPVLFLNTIAVIVLVVAKLPNMHRVRIFGINAGY</sequence>
<comment type="subcellular location">
    <subcellularLocation>
        <location evidence="1">Membrane</location>
        <topology evidence="1">Multi-pass membrane protein</topology>
    </subcellularLocation>
</comment>
<keyword evidence="2 5" id="KW-0812">Transmembrane</keyword>
<evidence type="ECO:0000256" key="5">
    <source>
        <dbReference type="SAM" id="Phobius"/>
    </source>
</evidence>
<dbReference type="AlphaFoldDB" id="A0A8D7A8D3"/>
<feature type="transmembrane region" description="Helical" evidence="5">
    <location>
        <begin position="32"/>
        <end position="49"/>
    </location>
</feature>
<keyword evidence="3 5" id="KW-1133">Transmembrane helix</keyword>
<evidence type="ECO:0000313" key="6">
    <source>
        <dbReference type="EMBL" id="CAG1843186.1"/>
    </source>
</evidence>
<proteinExistence type="predicted"/>
<evidence type="ECO:0000256" key="1">
    <source>
        <dbReference type="ARBA" id="ARBA00004141"/>
    </source>
</evidence>